<evidence type="ECO:0000256" key="5">
    <source>
        <dbReference type="ARBA" id="ARBA00022989"/>
    </source>
</evidence>
<dbReference type="Gene3D" id="3.40.190.10">
    <property type="entry name" value="Periplasmic binding protein-like II"/>
    <property type="match status" value="1"/>
</dbReference>
<dbReference type="EMBL" id="JAWZYT010001547">
    <property type="protein sequence ID" value="KAK4311183.1"/>
    <property type="molecule type" value="Genomic_DNA"/>
</dbReference>
<evidence type="ECO:0000256" key="7">
    <source>
        <dbReference type="ARBA" id="ARBA00023170"/>
    </source>
</evidence>
<keyword evidence="3" id="KW-1003">Cell membrane</keyword>
<dbReference type="GO" id="GO:0015276">
    <property type="term" value="F:ligand-gated monoatomic ion channel activity"/>
    <property type="evidence" value="ECO:0007669"/>
    <property type="project" value="InterPro"/>
</dbReference>
<evidence type="ECO:0000256" key="3">
    <source>
        <dbReference type="ARBA" id="ARBA00022475"/>
    </source>
</evidence>
<comment type="caution">
    <text evidence="11">The sequence shown here is derived from an EMBL/GenBank/DDBJ whole genome shotgun (WGS) entry which is preliminary data.</text>
</comment>
<reference evidence="11" key="1">
    <citation type="submission" date="2023-11" db="EMBL/GenBank/DDBJ databases">
        <title>Genome assemblies of two species of porcelain crab, Petrolisthes cinctipes and Petrolisthes manimaculis (Anomura: Porcellanidae).</title>
        <authorList>
            <person name="Angst P."/>
        </authorList>
    </citation>
    <scope>NUCLEOTIDE SEQUENCE</scope>
    <source>
        <strain evidence="11">PB745_02</strain>
        <tissue evidence="11">Gill</tissue>
    </source>
</reference>
<dbReference type="InterPro" id="IPR052192">
    <property type="entry name" value="Insect_Ionotropic_Sensory_Rcpt"/>
</dbReference>
<dbReference type="Pfam" id="PF00060">
    <property type="entry name" value="Lig_chan"/>
    <property type="match status" value="1"/>
</dbReference>
<keyword evidence="12" id="KW-1185">Reference proteome</keyword>
<evidence type="ECO:0000256" key="2">
    <source>
        <dbReference type="ARBA" id="ARBA00008685"/>
    </source>
</evidence>
<dbReference type="PANTHER" id="PTHR42643:SF24">
    <property type="entry name" value="IONOTROPIC RECEPTOR 60A"/>
    <property type="match status" value="1"/>
</dbReference>
<keyword evidence="6 9" id="KW-0472">Membrane</keyword>
<comment type="similarity">
    <text evidence="2">Belongs to the glutamate-gated ion channel (TC 1.A.10.1) family.</text>
</comment>
<protein>
    <recommendedName>
        <fullName evidence="10">Ionotropic glutamate receptor C-terminal domain-containing protein</fullName>
    </recommendedName>
</protein>
<dbReference type="InterPro" id="IPR001320">
    <property type="entry name" value="Iontro_rcpt_C"/>
</dbReference>
<dbReference type="Gene3D" id="1.10.287.70">
    <property type="match status" value="1"/>
</dbReference>
<keyword evidence="8" id="KW-0325">Glycoprotein</keyword>
<proteinExistence type="inferred from homology"/>
<evidence type="ECO:0000256" key="1">
    <source>
        <dbReference type="ARBA" id="ARBA00004651"/>
    </source>
</evidence>
<evidence type="ECO:0000313" key="11">
    <source>
        <dbReference type="EMBL" id="KAK4311183.1"/>
    </source>
</evidence>
<dbReference type="GO" id="GO:0005886">
    <property type="term" value="C:plasma membrane"/>
    <property type="evidence" value="ECO:0007669"/>
    <property type="project" value="UniProtKB-SubCell"/>
</dbReference>
<dbReference type="Proteomes" id="UP001292094">
    <property type="component" value="Unassembled WGS sequence"/>
</dbReference>
<sequence>MDYVIDESEQRGSTVTPLDAMDTRFIHTFADLLNFTYTMHEQVEREWGVPTAGHFNGMMGELQREETDFCTIASPTSKRLEVIDYLRGYPSDVLVITSLKPTLLPANLALIRPFQGEVWGSLLMGVLVWGLTLWVVQWLWSSVSGGLGVEITKAVMYGWGALMEQPPSDPSTSASGQMLVGWWLVFCLVVDTGYRSSLVAHLTVQARSPTLEHFHQLLDQGSWRWGTERWVLSGAPLEYFAKNINPVVQQIYKEMQVLQTPDEGLLKVLKGRYSFINFRNYISIAVASRYTDTLGNSPFYTSRTGISFMAAFGWGIRKGAPFYPRFSELMSRLEDAGITPYWKDDLIAKRVRQNRAEAEEKQDDVQLTTQQQTSQLERKEVTLEVNHLQGAFYLLLLGCGMGLVILAVENVITYYSCS</sequence>
<name>A0AAE1PNC7_9EUCA</name>
<feature type="domain" description="Ionotropic glutamate receptor C-terminal" evidence="10">
    <location>
        <begin position="117"/>
        <end position="399"/>
    </location>
</feature>
<accession>A0AAE1PNC7</accession>
<feature type="transmembrane region" description="Helical" evidence="9">
    <location>
        <begin position="174"/>
        <end position="194"/>
    </location>
</feature>
<dbReference type="SUPFAM" id="SSF53850">
    <property type="entry name" value="Periplasmic binding protein-like II"/>
    <property type="match status" value="1"/>
</dbReference>
<evidence type="ECO:0000256" key="6">
    <source>
        <dbReference type="ARBA" id="ARBA00023136"/>
    </source>
</evidence>
<keyword evidence="4 9" id="KW-0812">Transmembrane</keyword>
<feature type="transmembrane region" description="Helical" evidence="9">
    <location>
        <begin position="118"/>
        <end position="140"/>
    </location>
</feature>
<evidence type="ECO:0000313" key="12">
    <source>
        <dbReference type="Proteomes" id="UP001292094"/>
    </source>
</evidence>
<comment type="subcellular location">
    <subcellularLocation>
        <location evidence="1">Cell membrane</location>
        <topology evidence="1">Multi-pass membrane protein</topology>
    </subcellularLocation>
</comment>
<gene>
    <name evidence="11" type="ORF">Pmani_017302</name>
</gene>
<dbReference type="GO" id="GO:0050906">
    <property type="term" value="P:detection of stimulus involved in sensory perception"/>
    <property type="evidence" value="ECO:0007669"/>
    <property type="project" value="UniProtKB-ARBA"/>
</dbReference>
<evidence type="ECO:0000256" key="8">
    <source>
        <dbReference type="ARBA" id="ARBA00023180"/>
    </source>
</evidence>
<organism evidence="11 12">
    <name type="scientific">Petrolisthes manimaculis</name>
    <dbReference type="NCBI Taxonomy" id="1843537"/>
    <lineage>
        <taxon>Eukaryota</taxon>
        <taxon>Metazoa</taxon>
        <taxon>Ecdysozoa</taxon>
        <taxon>Arthropoda</taxon>
        <taxon>Crustacea</taxon>
        <taxon>Multicrustacea</taxon>
        <taxon>Malacostraca</taxon>
        <taxon>Eumalacostraca</taxon>
        <taxon>Eucarida</taxon>
        <taxon>Decapoda</taxon>
        <taxon>Pleocyemata</taxon>
        <taxon>Anomura</taxon>
        <taxon>Galatheoidea</taxon>
        <taxon>Porcellanidae</taxon>
        <taxon>Petrolisthes</taxon>
    </lineage>
</organism>
<keyword evidence="7" id="KW-0675">Receptor</keyword>
<dbReference type="PANTHER" id="PTHR42643">
    <property type="entry name" value="IONOTROPIC RECEPTOR 20A-RELATED"/>
    <property type="match status" value="1"/>
</dbReference>
<feature type="transmembrane region" description="Helical" evidence="9">
    <location>
        <begin position="392"/>
        <end position="415"/>
    </location>
</feature>
<evidence type="ECO:0000256" key="4">
    <source>
        <dbReference type="ARBA" id="ARBA00022692"/>
    </source>
</evidence>
<evidence type="ECO:0000259" key="10">
    <source>
        <dbReference type="Pfam" id="PF00060"/>
    </source>
</evidence>
<evidence type="ECO:0000256" key="9">
    <source>
        <dbReference type="SAM" id="Phobius"/>
    </source>
</evidence>
<keyword evidence="5 9" id="KW-1133">Transmembrane helix</keyword>
<dbReference type="AlphaFoldDB" id="A0AAE1PNC7"/>